<dbReference type="InterPro" id="IPR034593">
    <property type="entry name" value="DgoD-like"/>
</dbReference>
<sequence length="329" mass="36232">MISRKLSARPEIWPLKEPFQISRGIRTETRVVKAELNHCGVSGYGEAVPYARYGETTASVITQIEDITASVEEGISPEELQAILPAGAARNAVDCALWDMMSRWKEIPVWQQLHLPRPAPMETAVTISIGSVDNMAKKALIYKDFPLLKIKLDRENIREKITAIRTQAPKPRIILDPNESWVIEDLVELDDFLHDNNISLLEQPLAAGQDDALEDFSGKIPVCADESCHTRQDLEGLTGKYQVVNIKLDKTGGLTEAVKLKQQAEAMGFQIMIGCMVATSLAMAPAMLLASGAAFIDLDGPLLIKEDRQHGLEIIQGRITAPSPELWGG</sequence>
<dbReference type="SFLD" id="SFLDF00010">
    <property type="entry name" value="dipeptide_epimerase"/>
    <property type="match status" value="1"/>
</dbReference>
<dbReference type="SFLD" id="SFLDG00180">
    <property type="entry name" value="muconate_cycloisomerase"/>
    <property type="match status" value="1"/>
</dbReference>
<evidence type="ECO:0000313" key="7">
    <source>
        <dbReference type="EMBL" id="VAV94324.1"/>
    </source>
</evidence>
<keyword evidence="5" id="KW-0413">Isomerase</keyword>
<comment type="similarity">
    <text evidence="2">Belongs to the mandelate racemase/muconate lactonizing enzyme family.</text>
</comment>
<reference evidence="7" key="1">
    <citation type="submission" date="2018-06" db="EMBL/GenBank/DDBJ databases">
        <authorList>
            <person name="Zhirakovskaya E."/>
        </authorList>
    </citation>
    <scope>NUCLEOTIDE SEQUENCE</scope>
</reference>
<dbReference type="SFLD" id="SFLDS00001">
    <property type="entry name" value="Enolase"/>
    <property type="match status" value="1"/>
</dbReference>
<comment type="cofactor">
    <cofactor evidence="1">
        <name>Mg(2+)</name>
        <dbReference type="ChEBI" id="CHEBI:18420"/>
    </cofactor>
</comment>
<dbReference type="NCBIfam" id="NF011708">
    <property type="entry name" value="PRK15129.1"/>
    <property type="match status" value="1"/>
</dbReference>
<dbReference type="InterPro" id="IPR013341">
    <property type="entry name" value="Mandelate_racemase_N_dom"/>
</dbReference>
<dbReference type="GO" id="GO:0016855">
    <property type="term" value="F:racemase and epimerase activity, acting on amino acids and derivatives"/>
    <property type="evidence" value="ECO:0007669"/>
    <property type="project" value="InterPro"/>
</dbReference>
<name>A0A3B0RLA3_9ZZZZ</name>
<dbReference type="InterPro" id="IPR034603">
    <property type="entry name" value="Dipeptide_epimerase"/>
</dbReference>
<dbReference type="InterPro" id="IPR018110">
    <property type="entry name" value="Mandel_Rmase/mucon_lact_enz_CS"/>
</dbReference>
<dbReference type="SMART" id="SM00922">
    <property type="entry name" value="MR_MLE"/>
    <property type="match status" value="1"/>
</dbReference>
<dbReference type="InterPro" id="IPR029065">
    <property type="entry name" value="Enolase_C-like"/>
</dbReference>
<accession>A0A3B0RLA3</accession>
<feature type="domain" description="Mandelate racemase/muconate lactonizing enzyme C-terminal" evidence="6">
    <location>
        <begin position="132"/>
        <end position="223"/>
    </location>
</feature>
<evidence type="ECO:0000256" key="1">
    <source>
        <dbReference type="ARBA" id="ARBA00001946"/>
    </source>
</evidence>
<dbReference type="Pfam" id="PF13378">
    <property type="entry name" value="MR_MLE_C"/>
    <property type="match status" value="1"/>
</dbReference>
<dbReference type="Gene3D" id="3.20.20.120">
    <property type="entry name" value="Enolase-like C-terminal domain"/>
    <property type="match status" value="1"/>
</dbReference>
<dbReference type="PANTHER" id="PTHR48080">
    <property type="entry name" value="D-GALACTONATE DEHYDRATASE-RELATED"/>
    <property type="match status" value="1"/>
</dbReference>
<keyword evidence="3" id="KW-0479">Metal-binding</keyword>
<evidence type="ECO:0000259" key="6">
    <source>
        <dbReference type="SMART" id="SM00922"/>
    </source>
</evidence>
<organism evidence="7">
    <name type="scientific">hydrothermal vent metagenome</name>
    <dbReference type="NCBI Taxonomy" id="652676"/>
    <lineage>
        <taxon>unclassified sequences</taxon>
        <taxon>metagenomes</taxon>
        <taxon>ecological metagenomes</taxon>
    </lineage>
</organism>
<dbReference type="SUPFAM" id="SSF51604">
    <property type="entry name" value="Enolase C-terminal domain-like"/>
    <property type="match status" value="1"/>
</dbReference>
<dbReference type="CDD" id="cd03319">
    <property type="entry name" value="L-Ala-DL-Glu_epimerase"/>
    <property type="match status" value="1"/>
</dbReference>
<dbReference type="InterPro" id="IPR036849">
    <property type="entry name" value="Enolase-like_C_sf"/>
</dbReference>
<dbReference type="GO" id="GO:0046872">
    <property type="term" value="F:metal ion binding"/>
    <property type="evidence" value="ECO:0007669"/>
    <property type="project" value="UniProtKB-KW"/>
</dbReference>
<dbReference type="AlphaFoldDB" id="A0A3B0RLA3"/>
<gene>
    <name evidence="7" type="ORF">MNBD_ALPHA01-248</name>
</gene>
<dbReference type="GO" id="GO:0009063">
    <property type="term" value="P:amino acid catabolic process"/>
    <property type="evidence" value="ECO:0007669"/>
    <property type="project" value="InterPro"/>
</dbReference>
<dbReference type="EMBL" id="UOEJ01000056">
    <property type="protein sequence ID" value="VAV94324.1"/>
    <property type="molecule type" value="Genomic_DNA"/>
</dbReference>
<evidence type="ECO:0000256" key="3">
    <source>
        <dbReference type="ARBA" id="ARBA00022723"/>
    </source>
</evidence>
<dbReference type="PANTHER" id="PTHR48080:SF3">
    <property type="entry name" value="ENOLASE SUPERFAMILY MEMBER DDB_G0284701"/>
    <property type="match status" value="1"/>
</dbReference>
<dbReference type="Gene3D" id="3.30.390.10">
    <property type="entry name" value="Enolase-like, N-terminal domain"/>
    <property type="match status" value="1"/>
</dbReference>
<dbReference type="InterPro" id="IPR029017">
    <property type="entry name" value="Enolase-like_N"/>
</dbReference>
<proteinExistence type="inferred from homology"/>
<evidence type="ECO:0000256" key="5">
    <source>
        <dbReference type="ARBA" id="ARBA00023235"/>
    </source>
</evidence>
<evidence type="ECO:0000256" key="2">
    <source>
        <dbReference type="ARBA" id="ARBA00008031"/>
    </source>
</evidence>
<evidence type="ECO:0000256" key="4">
    <source>
        <dbReference type="ARBA" id="ARBA00022842"/>
    </source>
</evidence>
<dbReference type="SUPFAM" id="SSF54826">
    <property type="entry name" value="Enolase N-terminal domain-like"/>
    <property type="match status" value="1"/>
</dbReference>
<protein>
    <submittedName>
        <fullName evidence="7">L-alanine-DL-glutamate epimerase</fullName>
    </submittedName>
</protein>
<dbReference type="PROSITE" id="PS00909">
    <property type="entry name" value="MR_MLE_2"/>
    <property type="match status" value="1"/>
</dbReference>
<dbReference type="InterPro" id="IPR013342">
    <property type="entry name" value="Mandelate_racemase_C"/>
</dbReference>
<keyword evidence="4" id="KW-0460">Magnesium</keyword>
<dbReference type="Pfam" id="PF02746">
    <property type="entry name" value="MR_MLE_N"/>
    <property type="match status" value="1"/>
</dbReference>
<dbReference type="NCBIfam" id="NF042940">
    <property type="entry name" value="racemase_DgcA"/>
    <property type="match status" value="1"/>
</dbReference>